<dbReference type="InterPro" id="IPR036390">
    <property type="entry name" value="WH_DNA-bd_sf"/>
</dbReference>
<dbReference type="GO" id="GO:0051726">
    <property type="term" value="P:regulation of cell cycle"/>
    <property type="evidence" value="ECO:0007669"/>
    <property type="project" value="InterPro"/>
</dbReference>
<dbReference type="InterPro" id="IPR003316">
    <property type="entry name" value="E2F_WHTH_DNA-bd_dom"/>
</dbReference>
<dbReference type="InterPro" id="IPR015648">
    <property type="entry name" value="Transcrpt_fac_DP"/>
</dbReference>
<dbReference type="SMART" id="SM01372">
    <property type="entry name" value="E2F_TDP"/>
    <property type="match status" value="1"/>
</dbReference>
<feature type="coiled-coil region" evidence="8">
    <location>
        <begin position="204"/>
        <end position="234"/>
    </location>
</feature>
<feature type="domain" description="E2F/DP family winged-helix DNA-binding" evidence="10">
    <location>
        <begin position="96"/>
        <end position="186"/>
    </location>
</feature>
<keyword evidence="4 7" id="KW-0238">DNA-binding</keyword>
<dbReference type="SUPFAM" id="SSF46785">
    <property type="entry name" value="Winged helix' DNA-binding domain"/>
    <property type="match status" value="1"/>
</dbReference>
<evidence type="ECO:0000256" key="4">
    <source>
        <dbReference type="ARBA" id="ARBA00023125"/>
    </source>
</evidence>
<keyword evidence="6 7" id="KW-0539">Nucleus</keyword>
<protein>
    <submittedName>
        <fullName evidence="12">Transcription factor Dp-1</fullName>
    </submittedName>
</protein>
<dbReference type="CDD" id="cd14458">
    <property type="entry name" value="DP_DD"/>
    <property type="match status" value="1"/>
</dbReference>
<feature type="domain" description="Transcription factor DP C-terminal" evidence="9">
    <location>
        <begin position="199"/>
        <end position="330"/>
    </location>
</feature>
<dbReference type="Pfam" id="PF02319">
    <property type="entry name" value="WHD_E2F_TDP"/>
    <property type="match status" value="1"/>
</dbReference>
<comment type="subcellular location">
    <subcellularLocation>
        <location evidence="1 7">Nucleus</location>
    </subcellularLocation>
</comment>
<keyword evidence="8" id="KW-0175">Coiled coil</keyword>
<dbReference type="GO" id="GO:0000981">
    <property type="term" value="F:DNA-binding transcription factor activity, RNA polymerase II-specific"/>
    <property type="evidence" value="ECO:0007669"/>
    <property type="project" value="TreeGrafter"/>
</dbReference>
<evidence type="ECO:0000256" key="6">
    <source>
        <dbReference type="ARBA" id="ARBA00023242"/>
    </source>
</evidence>
<evidence type="ECO:0000256" key="8">
    <source>
        <dbReference type="SAM" id="Coils"/>
    </source>
</evidence>
<evidence type="ECO:0000256" key="1">
    <source>
        <dbReference type="ARBA" id="ARBA00004123"/>
    </source>
</evidence>
<dbReference type="Proteomes" id="UP000095287">
    <property type="component" value="Unplaced"/>
</dbReference>
<accession>A0A1I7ZIK4</accession>
<evidence type="ECO:0000259" key="10">
    <source>
        <dbReference type="SMART" id="SM01372"/>
    </source>
</evidence>
<keyword evidence="5 7" id="KW-0804">Transcription</keyword>
<dbReference type="AlphaFoldDB" id="A0A1I7ZIK4"/>
<keyword evidence="11" id="KW-1185">Reference proteome</keyword>
<evidence type="ECO:0000256" key="7">
    <source>
        <dbReference type="RuleBase" id="RU003796"/>
    </source>
</evidence>
<evidence type="ECO:0000256" key="2">
    <source>
        <dbReference type="ARBA" id="ARBA00010940"/>
    </source>
</evidence>
<dbReference type="PANTHER" id="PTHR12548:SF9">
    <property type="entry name" value="TRANSCRIPTION FACTOR DP"/>
    <property type="match status" value="1"/>
</dbReference>
<dbReference type="InterPro" id="IPR036388">
    <property type="entry name" value="WH-like_DNA-bd_sf"/>
</dbReference>
<evidence type="ECO:0000259" key="9">
    <source>
        <dbReference type="SMART" id="SM01138"/>
    </source>
</evidence>
<dbReference type="InterPro" id="IPR014889">
    <property type="entry name" value="Transc_factor_DP_C"/>
</dbReference>
<evidence type="ECO:0000256" key="5">
    <source>
        <dbReference type="ARBA" id="ARBA00023163"/>
    </source>
</evidence>
<dbReference type="Pfam" id="PF08781">
    <property type="entry name" value="DP"/>
    <property type="match status" value="1"/>
</dbReference>
<organism evidence="11 12">
    <name type="scientific">Steinernema glaseri</name>
    <dbReference type="NCBI Taxonomy" id="37863"/>
    <lineage>
        <taxon>Eukaryota</taxon>
        <taxon>Metazoa</taxon>
        <taxon>Ecdysozoa</taxon>
        <taxon>Nematoda</taxon>
        <taxon>Chromadorea</taxon>
        <taxon>Rhabditida</taxon>
        <taxon>Tylenchina</taxon>
        <taxon>Panagrolaimomorpha</taxon>
        <taxon>Strongyloidoidea</taxon>
        <taxon>Steinernematidae</taxon>
        <taxon>Steinernema</taxon>
    </lineage>
</organism>
<proteinExistence type="inferred from homology"/>
<dbReference type="GO" id="GO:0000977">
    <property type="term" value="F:RNA polymerase II transcription regulatory region sequence-specific DNA binding"/>
    <property type="evidence" value="ECO:0007669"/>
    <property type="project" value="TreeGrafter"/>
</dbReference>
<dbReference type="Gene3D" id="1.20.140.80">
    <property type="entry name" value="Transcription factor DP"/>
    <property type="match status" value="1"/>
</dbReference>
<evidence type="ECO:0000313" key="12">
    <source>
        <dbReference type="WBParaSite" id="L893_g26776.t1"/>
    </source>
</evidence>
<dbReference type="WBParaSite" id="L893_g26776.t1">
    <property type="protein sequence ID" value="L893_g26776.t1"/>
    <property type="gene ID" value="L893_g26776"/>
</dbReference>
<comment type="similarity">
    <text evidence="2 7">Belongs to the E2F/DP family.</text>
</comment>
<dbReference type="SMART" id="SM01138">
    <property type="entry name" value="DP"/>
    <property type="match status" value="1"/>
</dbReference>
<name>A0A1I7ZIK4_9BILA</name>
<dbReference type="FunFam" id="1.10.10.10:FF:000360">
    <property type="entry name" value="Transcription factor Dp-1, a"/>
    <property type="match status" value="1"/>
</dbReference>
<dbReference type="GO" id="GO:0005667">
    <property type="term" value="C:transcription regulator complex"/>
    <property type="evidence" value="ECO:0007669"/>
    <property type="project" value="InterPro"/>
</dbReference>
<keyword evidence="3 7" id="KW-0805">Transcription regulation</keyword>
<reference evidence="12" key="1">
    <citation type="submission" date="2016-11" db="UniProtKB">
        <authorList>
            <consortium name="WormBaseParasite"/>
        </authorList>
    </citation>
    <scope>IDENTIFICATION</scope>
</reference>
<dbReference type="InterPro" id="IPR038168">
    <property type="entry name" value="TF_DP_C_sf"/>
</dbReference>
<evidence type="ECO:0000313" key="11">
    <source>
        <dbReference type="Proteomes" id="UP000095287"/>
    </source>
</evidence>
<dbReference type="Gene3D" id="1.10.10.10">
    <property type="entry name" value="Winged helix-like DNA-binding domain superfamily/Winged helix DNA-binding domain"/>
    <property type="match status" value="1"/>
</dbReference>
<dbReference type="PANTHER" id="PTHR12548">
    <property type="entry name" value="TRANSCRIPTION FACTOR DP"/>
    <property type="match status" value="1"/>
</dbReference>
<dbReference type="InterPro" id="IPR037241">
    <property type="entry name" value="E2F-DP_heterodim"/>
</dbReference>
<dbReference type="SUPFAM" id="SSF144074">
    <property type="entry name" value="E2F-DP heterodimerization region"/>
    <property type="match status" value="1"/>
</dbReference>
<sequence>MEYDSYTSDVAPEYAGKRIIQLIVPNDEIAGTSLPPDPSPPRVLAVSRLTEVPPKIPAVKQEEEAYGSMKRALAVEYSVQNVGAEVRSKYTQKIKKKPMTLRHFATQVFEKVKEKGETTYNDLANELLKEHFDSIAYDPDLPAPTRTAKQQEFDMNNIRRRVYDALNVLVALNVIEKDKKVIRWVGMPTITTPDILLSEFCDIVKKQEAAKKRIAEKRKELNNLTAQLVAHKTLVERNREKERTEGRPAPDTILRLPYVLVSTDENTKVDIGIAEDKSEYEFVFDGPFEVHDDVEVLKSLGLDCGVSRGKVSDADRERIMKYLPEKLHSAL</sequence>
<evidence type="ECO:0000256" key="3">
    <source>
        <dbReference type="ARBA" id="ARBA00023015"/>
    </source>
</evidence>
<dbReference type="GO" id="GO:0005634">
    <property type="term" value="C:nucleus"/>
    <property type="evidence" value="ECO:0007669"/>
    <property type="project" value="UniProtKB-SubCell"/>
</dbReference>